<evidence type="ECO:0000259" key="1">
    <source>
        <dbReference type="Pfam" id="PF13460"/>
    </source>
</evidence>
<dbReference type="PANTHER" id="PTHR43162">
    <property type="match status" value="1"/>
</dbReference>
<dbReference type="InterPro" id="IPR036291">
    <property type="entry name" value="NAD(P)-bd_dom_sf"/>
</dbReference>
<gene>
    <name evidence="2" type="ORF">LX15_001951</name>
</gene>
<dbReference type="Gene3D" id="3.40.50.720">
    <property type="entry name" value="NAD(P)-binding Rossmann-like Domain"/>
    <property type="match status" value="1"/>
</dbReference>
<dbReference type="Gene3D" id="3.90.25.10">
    <property type="entry name" value="UDP-galactose 4-epimerase, domain 1"/>
    <property type="match status" value="1"/>
</dbReference>
<feature type="domain" description="NAD(P)-binding" evidence="1">
    <location>
        <begin position="31"/>
        <end position="191"/>
    </location>
</feature>
<evidence type="ECO:0000313" key="2">
    <source>
        <dbReference type="EMBL" id="MCP2258257.1"/>
    </source>
</evidence>
<name>A0ABT1HRW8_STRSD</name>
<accession>A0ABT1HRW8</accession>
<dbReference type="EMBL" id="JAMTCP010000007">
    <property type="protein sequence ID" value="MCP2258257.1"/>
    <property type="molecule type" value="Genomic_DNA"/>
</dbReference>
<dbReference type="Proteomes" id="UP001205311">
    <property type="component" value="Unassembled WGS sequence"/>
</dbReference>
<proteinExistence type="predicted"/>
<keyword evidence="3" id="KW-1185">Reference proteome</keyword>
<dbReference type="InterPro" id="IPR016040">
    <property type="entry name" value="NAD(P)-bd_dom"/>
</dbReference>
<dbReference type="InterPro" id="IPR051604">
    <property type="entry name" value="Ergot_Alk_Oxidoreductase"/>
</dbReference>
<organism evidence="2 3">
    <name type="scientific">Streptoalloteichus tenebrarius (strain ATCC 17920 / DSM 40477 / JCM 4838 / CBS 697.72 / NBRC 16177 / NCIMB 11028 / NRRL B-12390 / A12253. 1 / ISP 5477)</name>
    <name type="common">Streptomyces tenebrarius</name>
    <dbReference type="NCBI Taxonomy" id="1933"/>
    <lineage>
        <taxon>Bacteria</taxon>
        <taxon>Bacillati</taxon>
        <taxon>Actinomycetota</taxon>
        <taxon>Actinomycetes</taxon>
        <taxon>Pseudonocardiales</taxon>
        <taxon>Pseudonocardiaceae</taxon>
        <taxon>Streptoalloteichus</taxon>
    </lineage>
</organism>
<dbReference type="SUPFAM" id="SSF51735">
    <property type="entry name" value="NAD(P)-binding Rossmann-fold domains"/>
    <property type="match status" value="1"/>
</dbReference>
<protein>
    <submittedName>
        <fullName evidence="2">Uncharacterized conserved protein YbjT, contains NAD(P)-binding and DUF2867 domains</fullName>
    </submittedName>
</protein>
<evidence type="ECO:0000313" key="3">
    <source>
        <dbReference type="Proteomes" id="UP001205311"/>
    </source>
</evidence>
<sequence length="296" mass="31692">MDAGRWHMEEWSRGGLTRVVTTRGHEFLVLGATGKTGRRVVRRLRAAGETVRAASRSGEVRFDWADRASWSAALNGVSAVYLVAPDDPAPVRDFVDEAVTAGVGRFVVLSGRGIDHIGPGFGEGMIEAERAVRASGVEWTIIRPNNFDQNFDEDLWHAPLREGRLALPIGEVPEPFVDVEDVAEVAATLLTADGHAGRTYELSGPRGLTFGEVVDQVAAATGRVIRFESLTLPEYRAELLAAGVPEAGATALCAMFALHQTGVTSEPVDGVRSVLGREPATFEAYVARVAATGAWS</sequence>
<dbReference type="Pfam" id="PF13460">
    <property type="entry name" value="NAD_binding_10"/>
    <property type="match status" value="1"/>
</dbReference>
<reference evidence="2 3" key="1">
    <citation type="submission" date="2022-06" db="EMBL/GenBank/DDBJ databases">
        <title>Genomic Encyclopedia of Archaeal and Bacterial Type Strains, Phase II (KMG-II): from individual species to whole genera.</title>
        <authorList>
            <person name="Goeker M."/>
        </authorList>
    </citation>
    <scope>NUCLEOTIDE SEQUENCE [LARGE SCALE GENOMIC DNA]</scope>
    <source>
        <strain evidence="2 3">DSM 40477</strain>
    </source>
</reference>
<comment type="caution">
    <text evidence="2">The sequence shown here is derived from an EMBL/GenBank/DDBJ whole genome shotgun (WGS) entry which is preliminary data.</text>
</comment>
<dbReference type="PANTHER" id="PTHR43162:SF1">
    <property type="entry name" value="PRESTALK A DIFFERENTIATION PROTEIN A"/>
    <property type="match status" value="1"/>
</dbReference>